<dbReference type="InterPro" id="IPR036396">
    <property type="entry name" value="Cyt_P450_sf"/>
</dbReference>
<dbReference type="GO" id="GO:0016705">
    <property type="term" value="F:oxidoreductase activity, acting on paired donors, with incorporation or reduction of molecular oxygen"/>
    <property type="evidence" value="ECO:0007669"/>
    <property type="project" value="InterPro"/>
</dbReference>
<dbReference type="GO" id="GO:0005506">
    <property type="term" value="F:iron ion binding"/>
    <property type="evidence" value="ECO:0007669"/>
    <property type="project" value="InterPro"/>
</dbReference>
<feature type="binding site" description="axial binding residue" evidence="2">
    <location>
        <position position="385"/>
    </location>
    <ligand>
        <name>heme</name>
        <dbReference type="ChEBI" id="CHEBI:30413"/>
    </ligand>
    <ligandPart>
        <name>Fe</name>
        <dbReference type="ChEBI" id="CHEBI:18248"/>
    </ligandPart>
</feature>
<dbReference type="InterPro" id="IPR001128">
    <property type="entry name" value="Cyt_P450"/>
</dbReference>
<dbReference type="GO" id="GO:0020037">
    <property type="term" value="F:heme binding"/>
    <property type="evidence" value="ECO:0007669"/>
    <property type="project" value="InterPro"/>
</dbReference>
<keyword evidence="2 3" id="KW-0349">Heme</keyword>
<dbReference type="RefSeq" id="XP_015950968.3">
    <property type="nucleotide sequence ID" value="XM_016095482.3"/>
</dbReference>
<evidence type="ECO:0000256" key="1">
    <source>
        <dbReference type="ARBA" id="ARBA00010617"/>
    </source>
</evidence>
<dbReference type="Pfam" id="PF00067">
    <property type="entry name" value="p450"/>
    <property type="match status" value="1"/>
</dbReference>
<protein>
    <submittedName>
        <fullName evidence="5">Cytochrome P450 76T24-like</fullName>
    </submittedName>
</protein>
<dbReference type="CDD" id="cd11073">
    <property type="entry name" value="CYP76-like"/>
    <property type="match status" value="1"/>
</dbReference>
<gene>
    <name evidence="5" type="primary">LOC107475807</name>
</gene>
<keyword evidence="3" id="KW-0503">Monooxygenase</keyword>
<dbReference type="GeneID" id="107475807"/>
<keyword evidence="2 3" id="KW-0479">Metal-binding</keyword>
<dbReference type="KEGG" id="adu:107475807"/>
<accession>A0A6P4CG90</accession>
<dbReference type="PANTHER" id="PTHR47950:SF44">
    <property type="entry name" value="CYTOCHROME P450, FAMILY 76, SUBFAMILY C, POLYPEPTIDE 5-RELATED"/>
    <property type="match status" value="1"/>
</dbReference>
<evidence type="ECO:0000256" key="2">
    <source>
        <dbReference type="PIRSR" id="PIRSR602401-1"/>
    </source>
</evidence>
<dbReference type="PRINTS" id="PR00463">
    <property type="entry name" value="EP450I"/>
</dbReference>
<dbReference type="InterPro" id="IPR017972">
    <property type="entry name" value="Cyt_P450_CS"/>
</dbReference>
<comment type="similarity">
    <text evidence="1 3">Belongs to the cytochrome P450 family.</text>
</comment>
<dbReference type="Proteomes" id="UP000515211">
    <property type="component" value="Chromosome 2"/>
</dbReference>
<dbReference type="Gene3D" id="1.10.630.10">
    <property type="entry name" value="Cytochrome P450"/>
    <property type="match status" value="1"/>
</dbReference>
<reference evidence="5" key="2">
    <citation type="submission" date="2025-08" db="UniProtKB">
        <authorList>
            <consortium name="RefSeq"/>
        </authorList>
    </citation>
    <scope>IDENTIFICATION</scope>
    <source>
        <tissue evidence="5">Whole plant</tissue>
    </source>
</reference>
<dbReference type="GO" id="GO:0004497">
    <property type="term" value="F:monooxygenase activity"/>
    <property type="evidence" value="ECO:0007669"/>
    <property type="project" value="UniProtKB-KW"/>
</dbReference>
<dbReference type="PANTHER" id="PTHR47950">
    <property type="entry name" value="CYTOCHROME P450, FAMILY 76, SUBFAMILY C, POLYPEPTIDE 5-RELATED"/>
    <property type="match status" value="1"/>
</dbReference>
<evidence type="ECO:0000313" key="4">
    <source>
        <dbReference type="Proteomes" id="UP000515211"/>
    </source>
</evidence>
<evidence type="ECO:0000256" key="3">
    <source>
        <dbReference type="RuleBase" id="RU000461"/>
    </source>
</evidence>
<name>A0A6P4CG90_ARADU</name>
<sequence length="443" mass="50528">MTLKFGTLTAIVISSPEIAKEALTKHDLAFSNRQVLHITTALGHNKVSMVWSPVCDHWRTLRKLCSTNIFSPQRLESTSKLRHKKVQELVNFVGTCCTKGEAIDIGNVVFITIMNSLSNTFFSMDLAHYYGASDDYDHGSHQNFKELIEGILDDAGKINVVDLFPILSFLDPQGLRGRCEESFKRLLEVFNDILEERMRLKVLSNKSSFGGTCCDVLDSFLDLLKVYESSELSRHHLLHLFPDLFIAGLETTTSTVEWAMAELVHNPKKMAKAKEELLQIFGRDENPKESDISKLPYLEAIVKETFRLHTPIPILFHKSNFNVEINGFKVPKHAEVLVNLWAIGRNSSIWSNPNSFVPERFEEWKMDTKDNNFEFIPFGAGRRMCPAISLVHRIVPLIIATLLHCFDWKIADEKKPQELDMREEYGLTVRKAQPLLLIPISIN</sequence>
<dbReference type="SUPFAM" id="SSF48264">
    <property type="entry name" value="Cytochrome P450"/>
    <property type="match status" value="1"/>
</dbReference>
<reference evidence="4" key="1">
    <citation type="journal article" date="2016" name="Nat. Genet.">
        <title>The genome sequences of Arachis duranensis and Arachis ipaensis, the diploid ancestors of cultivated peanut.</title>
        <authorList>
            <person name="Bertioli D.J."/>
            <person name="Cannon S.B."/>
            <person name="Froenicke L."/>
            <person name="Huang G."/>
            <person name="Farmer A.D."/>
            <person name="Cannon E.K."/>
            <person name="Liu X."/>
            <person name="Gao D."/>
            <person name="Clevenger J."/>
            <person name="Dash S."/>
            <person name="Ren L."/>
            <person name="Moretzsohn M.C."/>
            <person name="Shirasawa K."/>
            <person name="Huang W."/>
            <person name="Vidigal B."/>
            <person name="Abernathy B."/>
            <person name="Chu Y."/>
            <person name="Niederhuth C.E."/>
            <person name="Umale P."/>
            <person name="Araujo A.C."/>
            <person name="Kozik A."/>
            <person name="Kim K.D."/>
            <person name="Burow M.D."/>
            <person name="Varshney R.K."/>
            <person name="Wang X."/>
            <person name="Zhang X."/>
            <person name="Barkley N."/>
            <person name="Guimaraes P.M."/>
            <person name="Isobe S."/>
            <person name="Guo B."/>
            <person name="Liao B."/>
            <person name="Stalker H.T."/>
            <person name="Schmitz R.J."/>
            <person name="Scheffler B.E."/>
            <person name="Leal-Bertioli S.C."/>
            <person name="Xun X."/>
            <person name="Jackson S.A."/>
            <person name="Michelmore R."/>
            <person name="Ozias-Akins P."/>
        </authorList>
    </citation>
    <scope>NUCLEOTIDE SEQUENCE [LARGE SCALE GENOMIC DNA]</scope>
    <source>
        <strain evidence="4">cv. V14167</strain>
    </source>
</reference>
<keyword evidence="2 3" id="KW-0408">Iron</keyword>
<evidence type="ECO:0000313" key="5">
    <source>
        <dbReference type="RefSeq" id="XP_015950968.3"/>
    </source>
</evidence>
<dbReference type="PROSITE" id="PS00086">
    <property type="entry name" value="CYTOCHROME_P450"/>
    <property type="match status" value="1"/>
</dbReference>
<dbReference type="FunFam" id="1.10.630.10:FF:000163">
    <property type="entry name" value="Geraniol 8-hydroxylase"/>
    <property type="match status" value="1"/>
</dbReference>
<proteinExistence type="inferred from homology"/>
<keyword evidence="4" id="KW-1185">Reference proteome</keyword>
<comment type="cofactor">
    <cofactor evidence="2">
        <name>heme</name>
        <dbReference type="ChEBI" id="CHEBI:30413"/>
    </cofactor>
</comment>
<dbReference type="InterPro" id="IPR002401">
    <property type="entry name" value="Cyt_P450_E_grp-I"/>
</dbReference>
<keyword evidence="3" id="KW-0560">Oxidoreductase</keyword>
<dbReference type="PRINTS" id="PR00385">
    <property type="entry name" value="P450"/>
</dbReference>
<organism evidence="4 5">
    <name type="scientific">Arachis duranensis</name>
    <name type="common">Wild peanut</name>
    <dbReference type="NCBI Taxonomy" id="130453"/>
    <lineage>
        <taxon>Eukaryota</taxon>
        <taxon>Viridiplantae</taxon>
        <taxon>Streptophyta</taxon>
        <taxon>Embryophyta</taxon>
        <taxon>Tracheophyta</taxon>
        <taxon>Spermatophyta</taxon>
        <taxon>Magnoliopsida</taxon>
        <taxon>eudicotyledons</taxon>
        <taxon>Gunneridae</taxon>
        <taxon>Pentapetalae</taxon>
        <taxon>rosids</taxon>
        <taxon>fabids</taxon>
        <taxon>Fabales</taxon>
        <taxon>Fabaceae</taxon>
        <taxon>Papilionoideae</taxon>
        <taxon>50 kb inversion clade</taxon>
        <taxon>dalbergioids sensu lato</taxon>
        <taxon>Dalbergieae</taxon>
        <taxon>Pterocarpus clade</taxon>
        <taxon>Arachis</taxon>
    </lineage>
</organism>
<dbReference type="AlphaFoldDB" id="A0A6P4CG90"/>